<protein>
    <submittedName>
        <fullName evidence="1">Uncharacterized protein</fullName>
    </submittedName>
</protein>
<comment type="caution">
    <text evidence="1">The sequence shown here is derived from an EMBL/GenBank/DDBJ whole genome shotgun (WGS) entry which is preliminary data.</text>
</comment>
<gene>
    <name evidence="1" type="ORF">DSO57_1010192</name>
</gene>
<reference evidence="1" key="1">
    <citation type="submission" date="2022-04" db="EMBL/GenBank/DDBJ databases">
        <title>Genome of the entomopathogenic fungus Entomophthora muscae.</title>
        <authorList>
            <person name="Elya C."/>
            <person name="Lovett B.R."/>
            <person name="Lee E."/>
            <person name="Macias A.M."/>
            <person name="Hajek A.E."/>
            <person name="De Bivort B.L."/>
            <person name="Kasson M.T."/>
            <person name="De Fine Licht H.H."/>
            <person name="Stajich J.E."/>
        </authorList>
    </citation>
    <scope>NUCLEOTIDE SEQUENCE</scope>
    <source>
        <strain evidence="1">Berkeley</strain>
    </source>
</reference>
<dbReference type="EMBL" id="QTSX02000033">
    <property type="protein sequence ID" value="KAJ9089695.1"/>
    <property type="molecule type" value="Genomic_DNA"/>
</dbReference>
<proteinExistence type="predicted"/>
<evidence type="ECO:0000313" key="2">
    <source>
        <dbReference type="Proteomes" id="UP001165960"/>
    </source>
</evidence>
<evidence type="ECO:0000313" key="1">
    <source>
        <dbReference type="EMBL" id="KAJ9089695.1"/>
    </source>
</evidence>
<dbReference type="Proteomes" id="UP001165960">
    <property type="component" value="Unassembled WGS sequence"/>
</dbReference>
<sequence length="323" mass="34727">MSTTKAIQIKKNGGVEVLEYVDVPSPVMKGTDVLIRNHAIGVNFIDTYHREGIYPVSLPMVLGREGAGIVEAVGDQVTKFKVGDRVVYLSPGSYAETVAVAENMVSILPLELSFEIGAACLLQGLTGLTMVQEAYSIKKGDTVLIHAAAGGMGLVLTQLSKNYGATVIGTTSSTEKAELAKQVGADFVINYTCEDVYEKVSEYTKGLGVQAVFDGVGKDTFESSLKCCAPLATMISFGNASGKVPPVDILKLGAKNIKLMRTNLFNFFTTPESFHNYAFQLLELVKSKKITISIFKTYLLSDAHLAHSDLEGRKTTGKLVLLP</sequence>
<name>A0ACC2URE9_9FUNG</name>
<accession>A0ACC2URE9</accession>
<keyword evidence="2" id="KW-1185">Reference proteome</keyword>
<organism evidence="1 2">
    <name type="scientific">Entomophthora muscae</name>
    <dbReference type="NCBI Taxonomy" id="34485"/>
    <lineage>
        <taxon>Eukaryota</taxon>
        <taxon>Fungi</taxon>
        <taxon>Fungi incertae sedis</taxon>
        <taxon>Zoopagomycota</taxon>
        <taxon>Entomophthoromycotina</taxon>
        <taxon>Entomophthoromycetes</taxon>
        <taxon>Entomophthorales</taxon>
        <taxon>Entomophthoraceae</taxon>
        <taxon>Entomophthora</taxon>
    </lineage>
</organism>